<dbReference type="AlphaFoldDB" id="A0A2U2J876"/>
<dbReference type="Pfam" id="PF05426">
    <property type="entry name" value="Alginate_lyase"/>
    <property type="match status" value="1"/>
</dbReference>
<comment type="caution">
    <text evidence="4">The sequence shown here is derived from an EMBL/GenBank/DDBJ whole genome shotgun (WGS) entry which is preliminary data.</text>
</comment>
<dbReference type="GO" id="GO:0042597">
    <property type="term" value="C:periplasmic space"/>
    <property type="evidence" value="ECO:0007669"/>
    <property type="project" value="InterPro"/>
</dbReference>
<dbReference type="InterPro" id="IPR008929">
    <property type="entry name" value="Chondroitin_lyas"/>
</dbReference>
<evidence type="ECO:0000259" key="3">
    <source>
        <dbReference type="Pfam" id="PF05426"/>
    </source>
</evidence>
<dbReference type="RefSeq" id="WP_109405388.1">
    <property type="nucleotide sequence ID" value="NZ_QFFG01000005.1"/>
</dbReference>
<dbReference type="InterPro" id="IPR008397">
    <property type="entry name" value="Alginate_lyase_dom"/>
</dbReference>
<organism evidence="4 5">
    <name type="scientific">Polaribacter aquimarinus</name>
    <dbReference type="NCBI Taxonomy" id="2100726"/>
    <lineage>
        <taxon>Bacteria</taxon>
        <taxon>Pseudomonadati</taxon>
        <taxon>Bacteroidota</taxon>
        <taxon>Flavobacteriia</taxon>
        <taxon>Flavobacteriales</taxon>
        <taxon>Flavobacteriaceae</taxon>
    </lineage>
</organism>
<dbReference type="OrthoDB" id="7210452at2"/>
<proteinExistence type="predicted"/>
<keyword evidence="5" id="KW-1185">Reference proteome</keyword>
<dbReference type="SUPFAM" id="SSF48230">
    <property type="entry name" value="Chondroitin AC/alginate lyase"/>
    <property type="match status" value="1"/>
</dbReference>
<dbReference type="EMBL" id="QFFG01000005">
    <property type="protein sequence ID" value="PWG04548.1"/>
    <property type="molecule type" value="Genomic_DNA"/>
</dbReference>
<evidence type="ECO:0000256" key="1">
    <source>
        <dbReference type="ARBA" id="ARBA00022729"/>
    </source>
</evidence>
<evidence type="ECO:0000313" key="5">
    <source>
        <dbReference type="Proteomes" id="UP000245670"/>
    </source>
</evidence>
<dbReference type="GO" id="GO:0016829">
    <property type="term" value="F:lyase activity"/>
    <property type="evidence" value="ECO:0007669"/>
    <property type="project" value="UniProtKB-KW"/>
</dbReference>
<dbReference type="Proteomes" id="UP000245670">
    <property type="component" value="Unassembled WGS sequence"/>
</dbReference>
<keyword evidence="1" id="KW-0732">Signal</keyword>
<evidence type="ECO:0000256" key="2">
    <source>
        <dbReference type="ARBA" id="ARBA00023239"/>
    </source>
</evidence>
<keyword evidence="2 4" id="KW-0456">Lyase</keyword>
<accession>A0A2U2J876</accession>
<sequence>MNKKIFLFSFILIGFCCKKTNTFNLIDLEKDTILTKATSSLNKNPITVTSYIAERSAGSKHDFYSEGDYWWPNPNDKEGAYIRKDGLSNPGNFIAHRKAMIRLCEISGNLASAYKITKDEKYITALLPHLNAWFVNDSTKMNPSLLYAQAIKGKVTGRGIGIIDTLHLIEVALGIKAIENSTTINKSELFIIKKWFSDYLNWLITHPFGKKEKNNGNNHSTCWALQVAAFAYLVDNKIQLKKCQDFYKNTLLPDQMATDGSFPKETARTKPYGYSLFNLDAMVSLCQILSKDDDNLYNYKTKDGKSIQLGMEFLYPYIKNKKDWKFQKDVMYWNNWPIKQASLLFIGLESNDQRYLDLWKTLSYNNTPEIIRNTIVKNPVLWISN</sequence>
<dbReference type="Gene3D" id="1.50.10.100">
    <property type="entry name" value="Chondroitin AC/alginate lyase"/>
    <property type="match status" value="1"/>
</dbReference>
<feature type="domain" description="Alginate lyase" evidence="3">
    <location>
        <begin position="49"/>
        <end position="324"/>
    </location>
</feature>
<gene>
    <name evidence="4" type="ORF">DIS07_11410</name>
</gene>
<name>A0A2U2J876_9FLAO</name>
<evidence type="ECO:0000313" key="4">
    <source>
        <dbReference type="EMBL" id="PWG04548.1"/>
    </source>
</evidence>
<protein>
    <submittedName>
        <fullName evidence="4">Alginate lyase</fullName>
    </submittedName>
</protein>
<reference evidence="4 5" key="1">
    <citation type="submission" date="2018-05" db="EMBL/GenBank/DDBJ databases">
        <title>Polaribacter aquimarinus sp. nov., isolated from sediment in a sediment of sea.</title>
        <authorList>
            <person name="Lu D."/>
        </authorList>
    </citation>
    <scope>NUCLEOTIDE SEQUENCE [LARGE SCALE GENOMIC DNA]</scope>
    <source>
        <strain evidence="4 5">ZY113</strain>
    </source>
</reference>